<evidence type="ECO:0000259" key="2">
    <source>
        <dbReference type="PROSITE" id="PS50041"/>
    </source>
</evidence>
<name>A0A9F7TDJ0_ICTPU</name>
<dbReference type="PANTHER" id="PTHR45784:SF3">
    <property type="entry name" value="C-TYPE LECTIN DOMAIN FAMILY 4 MEMBER K-LIKE-RELATED"/>
    <property type="match status" value="1"/>
</dbReference>
<keyword evidence="1" id="KW-1015">Disulfide bond</keyword>
<proteinExistence type="predicted"/>
<dbReference type="GeneID" id="128629409"/>
<organism evidence="3 4">
    <name type="scientific">Ictalurus punctatus</name>
    <name type="common">Channel catfish</name>
    <name type="synonym">Silurus punctatus</name>
    <dbReference type="NCBI Taxonomy" id="7998"/>
    <lineage>
        <taxon>Eukaryota</taxon>
        <taxon>Metazoa</taxon>
        <taxon>Chordata</taxon>
        <taxon>Craniata</taxon>
        <taxon>Vertebrata</taxon>
        <taxon>Euteleostomi</taxon>
        <taxon>Actinopterygii</taxon>
        <taxon>Neopterygii</taxon>
        <taxon>Teleostei</taxon>
        <taxon>Ostariophysi</taxon>
        <taxon>Siluriformes</taxon>
        <taxon>Ictaluridae</taxon>
        <taxon>Ictalurus</taxon>
    </lineage>
</organism>
<keyword evidence="4" id="KW-0675">Receptor</keyword>
<dbReference type="InterPro" id="IPR001304">
    <property type="entry name" value="C-type_lectin-like"/>
</dbReference>
<dbReference type="Gene3D" id="3.10.100.10">
    <property type="entry name" value="Mannose-Binding Protein A, subunit A"/>
    <property type="match status" value="2"/>
</dbReference>
<evidence type="ECO:0000313" key="4">
    <source>
        <dbReference type="RefSeq" id="XP_053533339.1"/>
    </source>
</evidence>
<keyword evidence="3" id="KW-1185">Reference proteome</keyword>
<dbReference type="PROSITE" id="PS50041">
    <property type="entry name" value="C_TYPE_LECTIN_2"/>
    <property type="match status" value="2"/>
</dbReference>
<dbReference type="KEGG" id="ipu:128629409"/>
<sequence>MFLPRYDLQNITCSKDQKRTELLKKQQPSNLPFTGLVPVTVSVLRTVPHTYDLMMTPVTWPDAQSYCRVMYTDLATILSDTDWLRFEKEAASKGLTTSAWVGLYSDINSWRWSLNDLPLKNVPYTNWYTGQPDNVGGKQACVLININGEWHDKQCTDLFPFICYNANFSGAARFIGISSPYMTWPQAQTYCRTHHTDLASSLNSSDNMMLDQVRNIQGNSWIGLYTGTWKWSDGTNASNIPWAPGQPDNAGGYEYCAVVNNGLFYDEQCANLHYFFCHTIYPARGQIMRLQVKSDGSVFDPAVQSSILDQIKQKLEEKGMLENTTVTWKVQPDGNIFHKKKDDL</sequence>
<dbReference type="InterPro" id="IPR018378">
    <property type="entry name" value="C-type_lectin_CS"/>
</dbReference>
<dbReference type="Pfam" id="PF00059">
    <property type="entry name" value="Lectin_C"/>
    <property type="match status" value="2"/>
</dbReference>
<dbReference type="PANTHER" id="PTHR45784">
    <property type="entry name" value="C-TYPE LECTIN DOMAIN FAMILY 20 MEMBER A-RELATED"/>
    <property type="match status" value="1"/>
</dbReference>
<feature type="domain" description="C-type lectin" evidence="2">
    <location>
        <begin position="49"/>
        <end position="164"/>
    </location>
</feature>
<dbReference type="PROSITE" id="PS00615">
    <property type="entry name" value="C_TYPE_LECTIN_1"/>
    <property type="match status" value="1"/>
</dbReference>
<dbReference type="SUPFAM" id="SSF56436">
    <property type="entry name" value="C-type lectin-like"/>
    <property type="match status" value="2"/>
</dbReference>
<dbReference type="InterPro" id="IPR016186">
    <property type="entry name" value="C-type_lectin-like/link_sf"/>
</dbReference>
<evidence type="ECO:0000313" key="3">
    <source>
        <dbReference type="Proteomes" id="UP000221080"/>
    </source>
</evidence>
<dbReference type="OrthoDB" id="7357196at2759"/>
<protein>
    <submittedName>
        <fullName evidence="4">Macrophage mannose receptor 1</fullName>
    </submittedName>
</protein>
<feature type="domain" description="C-type lectin" evidence="2">
    <location>
        <begin position="159"/>
        <end position="278"/>
    </location>
</feature>
<reference evidence="4" key="2">
    <citation type="submission" date="2025-08" db="UniProtKB">
        <authorList>
            <consortium name="RefSeq"/>
        </authorList>
    </citation>
    <scope>IDENTIFICATION</scope>
    <source>
        <tissue evidence="4">Blood</tissue>
    </source>
</reference>
<accession>A0A9F7TDJ0</accession>
<dbReference type="Proteomes" id="UP000221080">
    <property type="component" value="Chromosome 29"/>
</dbReference>
<dbReference type="InterPro" id="IPR016187">
    <property type="entry name" value="CTDL_fold"/>
</dbReference>
<dbReference type="SMART" id="SM00034">
    <property type="entry name" value="CLECT"/>
    <property type="match status" value="2"/>
</dbReference>
<dbReference type="AlphaFoldDB" id="A0A9F7TDJ0"/>
<gene>
    <name evidence="4" type="primary">LOC128629409</name>
</gene>
<evidence type="ECO:0000256" key="1">
    <source>
        <dbReference type="ARBA" id="ARBA00023157"/>
    </source>
</evidence>
<reference evidence="3" key="1">
    <citation type="journal article" date="2016" name="Nat. Commun.">
        <title>The channel catfish genome sequence provides insights into the evolution of scale formation in teleosts.</title>
        <authorList>
            <person name="Liu Z."/>
            <person name="Liu S."/>
            <person name="Yao J."/>
            <person name="Bao L."/>
            <person name="Zhang J."/>
            <person name="Li Y."/>
            <person name="Jiang C."/>
            <person name="Sun L."/>
            <person name="Wang R."/>
            <person name="Zhang Y."/>
            <person name="Zhou T."/>
            <person name="Zeng Q."/>
            <person name="Fu Q."/>
            <person name="Gao S."/>
            <person name="Li N."/>
            <person name="Koren S."/>
            <person name="Jiang Y."/>
            <person name="Zimin A."/>
            <person name="Xu P."/>
            <person name="Phillippy A.M."/>
            <person name="Geng X."/>
            <person name="Song L."/>
            <person name="Sun F."/>
            <person name="Li C."/>
            <person name="Wang X."/>
            <person name="Chen A."/>
            <person name="Jin Y."/>
            <person name="Yuan Z."/>
            <person name="Yang Y."/>
            <person name="Tan S."/>
            <person name="Peatman E."/>
            <person name="Lu J."/>
            <person name="Qin Z."/>
            <person name="Dunham R."/>
            <person name="Li Z."/>
            <person name="Sonstegard T."/>
            <person name="Feng J."/>
            <person name="Danzmann R.G."/>
            <person name="Schroeder S."/>
            <person name="Scheffler B."/>
            <person name="Duke M.V."/>
            <person name="Ballard L."/>
            <person name="Kucuktas H."/>
            <person name="Kaltenboeck L."/>
            <person name="Liu H."/>
            <person name="Armbruster J."/>
            <person name="Xie Y."/>
            <person name="Kirby M.L."/>
            <person name="Tian Y."/>
            <person name="Flanagan M.E."/>
            <person name="Mu W."/>
            <person name="Waldbieser G.C."/>
        </authorList>
    </citation>
    <scope>NUCLEOTIDE SEQUENCE [LARGE SCALE GENOMIC DNA]</scope>
    <source>
        <strain evidence="3">SDA103</strain>
    </source>
</reference>
<dbReference type="RefSeq" id="XP_053533339.1">
    <property type="nucleotide sequence ID" value="XM_053677364.1"/>
</dbReference>